<dbReference type="AlphaFoldDB" id="A0A5J4U3Z8"/>
<feature type="compositionally biased region" description="Polar residues" evidence="1">
    <location>
        <begin position="26"/>
        <end position="45"/>
    </location>
</feature>
<reference evidence="2 3" key="1">
    <citation type="submission" date="2019-03" db="EMBL/GenBank/DDBJ databases">
        <title>Single cell metagenomics reveals metabolic interactions within the superorganism composed of flagellate Streblomastix strix and complex community of Bacteroidetes bacteria on its surface.</title>
        <authorList>
            <person name="Treitli S.C."/>
            <person name="Kolisko M."/>
            <person name="Husnik F."/>
            <person name="Keeling P."/>
            <person name="Hampl V."/>
        </authorList>
    </citation>
    <scope>NUCLEOTIDE SEQUENCE [LARGE SCALE GENOMIC DNA]</scope>
    <source>
        <strain evidence="2">ST1C</strain>
    </source>
</reference>
<evidence type="ECO:0000256" key="1">
    <source>
        <dbReference type="SAM" id="MobiDB-lite"/>
    </source>
</evidence>
<feature type="non-terminal residue" evidence="2">
    <location>
        <position position="1"/>
    </location>
</feature>
<name>A0A5J4U3Z8_9EUKA</name>
<feature type="non-terminal residue" evidence="2">
    <location>
        <position position="362"/>
    </location>
</feature>
<evidence type="ECO:0000313" key="3">
    <source>
        <dbReference type="Proteomes" id="UP000324800"/>
    </source>
</evidence>
<gene>
    <name evidence="2" type="ORF">EZS28_039613</name>
</gene>
<dbReference type="EMBL" id="SNRW01021137">
    <property type="protein sequence ID" value="KAA6364860.1"/>
    <property type="molecule type" value="Genomic_DNA"/>
</dbReference>
<feature type="region of interest" description="Disordered" evidence="1">
    <location>
        <begin position="1"/>
        <end position="82"/>
    </location>
</feature>
<organism evidence="2 3">
    <name type="scientific">Streblomastix strix</name>
    <dbReference type="NCBI Taxonomy" id="222440"/>
    <lineage>
        <taxon>Eukaryota</taxon>
        <taxon>Metamonada</taxon>
        <taxon>Preaxostyla</taxon>
        <taxon>Oxymonadida</taxon>
        <taxon>Streblomastigidae</taxon>
        <taxon>Streblomastix</taxon>
    </lineage>
</organism>
<sequence>EKKEQYDNESGVIEEQDEKEDVLNDGQINQSKQHVSPPKNESLTATFEEEEVEAKQNENDIKKETKEQKDENKSNDANKHNKSVKQQDLYYLQIADNGIIFEWPSNLINTKVAVNDLVKRAQQKKKTILNEIQNKMMKEIKIEYNSQSQQQQQQFSSNNPQTPILLPSVPFSITQQQQQQSIQQSEQSSSPNYAYIQTSLSNILLNNTNYGLIGGGREKWDYVDELGIIRSKFYLPVHINQPQLSNQQQFQTNQNKSLFSVSRYIQDDEVQVHPAYFLAAYHPPINIPTQFVEKKEQQENESVEEQDEKEDVLNDGQINQSKQHVSPPKNEDYNQKSLNWEKMIIIEKEIKAMEIEILLQML</sequence>
<evidence type="ECO:0000313" key="2">
    <source>
        <dbReference type="EMBL" id="KAA6364860.1"/>
    </source>
</evidence>
<feature type="region of interest" description="Disordered" evidence="1">
    <location>
        <begin position="294"/>
        <end position="333"/>
    </location>
</feature>
<feature type="compositionally biased region" description="Acidic residues" evidence="1">
    <location>
        <begin position="299"/>
        <end position="310"/>
    </location>
</feature>
<protein>
    <submittedName>
        <fullName evidence="2">Uncharacterized protein</fullName>
    </submittedName>
</protein>
<proteinExistence type="predicted"/>
<accession>A0A5J4U3Z8</accession>
<feature type="compositionally biased region" description="Basic and acidic residues" evidence="1">
    <location>
        <begin position="53"/>
        <end position="79"/>
    </location>
</feature>
<dbReference type="Proteomes" id="UP000324800">
    <property type="component" value="Unassembled WGS sequence"/>
</dbReference>
<comment type="caution">
    <text evidence="2">The sequence shown here is derived from an EMBL/GenBank/DDBJ whole genome shotgun (WGS) entry which is preliminary data.</text>
</comment>